<dbReference type="InterPro" id="IPR015424">
    <property type="entry name" value="PyrdxlP-dep_Trfase"/>
</dbReference>
<evidence type="ECO:0000313" key="7">
    <source>
        <dbReference type="EMBL" id="MSC32571.1"/>
    </source>
</evidence>
<dbReference type="PANTHER" id="PTHR30244">
    <property type="entry name" value="TRANSAMINASE"/>
    <property type="match status" value="1"/>
</dbReference>
<evidence type="ECO:0000313" key="8">
    <source>
        <dbReference type="Proteomes" id="UP000433575"/>
    </source>
</evidence>
<dbReference type="PIRSF" id="PIRSF000390">
    <property type="entry name" value="PLP_StrS"/>
    <property type="match status" value="1"/>
</dbReference>
<protein>
    <submittedName>
        <fullName evidence="6">Aminotransferase class I/II-fold pyridoxal phosphate-dependent enzyme</fullName>
    </submittedName>
</protein>
<evidence type="ECO:0000256" key="4">
    <source>
        <dbReference type="PIRSR" id="PIRSR000390-2"/>
    </source>
</evidence>
<dbReference type="GO" id="GO:0008483">
    <property type="term" value="F:transaminase activity"/>
    <property type="evidence" value="ECO:0007669"/>
    <property type="project" value="UniProtKB-KW"/>
</dbReference>
<feature type="active site" description="Proton acceptor" evidence="3">
    <location>
        <position position="184"/>
    </location>
</feature>
<proteinExistence type="inferred from homology"/>
<dbReference type="SUPFAM" id="SSF53383">
    <property type="entry name" value="PLP-dependent transferases"/>
    <property type="match status" value="1"/>
</dbReference>
<evidence type="ECO:0000313" key="6">
    <source>
        <dbReference type="EMBL" id="MSA88455.1"/>
    </source>
</evidence>
<dbReference type="Proteomes" id="UP000433575">
    <property type="component" value="Unassembled WGS sequence"/>
</dbReference>
<evidence type="ECO:0000256" key="1">
    <source>
        <dbReference type="ARBA" id="ARBA00022898"/>
    </source>
</evidence>
<evidence type="ECO:0000256" key="3">
    <source>
        <dbReference type="PIRSR" id="PIRSR000390-1"/>
    </source>
</evidence>
<feature type="modified residue" description="N6-(pyridoxal phosphate)lysine" evidence="4">
    <location>
        <position position="184"/>
    </location>
</feature>
<dbReference type="GO" id="GO:0000271">
    <property type="term" value="P:polysaccharide biosynthetic process"/>
    <property type="evidence" value="ECO:0007669"/>
    <property type="project" value="TreeGrafter"/>
</dbReference>
<evidence type="ECO:0000256" key="5">
    <source>
        <dbReference type="RuleBase" id="RU004508"/>
    </source>
</evidence>
<dbReference type="CDD" id="cd00616">
    <property type="entry name" value="AHBA_syn"/>
    <property type="match status" value="1"/>
</dbReference>
<dbReference type="GO" id="GO:0030170">
    <property type="term" value="F:pyridoxal phosphate binding"/>
    <property type="evidence" value="ECO:0007669"/>
    <property type="project" value="TreeGrafter"/>
</dbReference>
<comment type="similarity">
    <text evidence="2 5">Belongs to the DegT/DnrJ/EryC1 family.</text>
</comment>
<dbReference type="EMBL" id="WKPI01000006">
    <property type="protein sequence ID" value="MSC32571.1"/>
    <property type="molecule type" value="Genomic_DNA"/>
</dbReference>
<dbReference type="OrthoDB" id="9810913at2"/>
<evidence type="ECO:0000313" key="9">
    <source>
        <dbReference type="Proteomes" id="UP000480929"/>
    </source>
</evidence>
<keyword evidence="9" id="KW-1185">Reference proteome</keyword>
<dbReference type="RefSeq" id="WP_154238018.1">
    <property type="nucleotide sequence ID" value="NZ_WKPI01000006.1"/>
</dbReference>
<dbReference type="AlphaFoldDB" id="A0A6N7S495"/>
<keyword evidence="6" id="KW-0808">Transferase</keyword>
<dbReference type="InterPro" id="IPR015421">
    <property type="entry name" value="PyrdxlP-dep_Trfase_major"/>
</dbReference>
<evidence type="ECO:0000256" key="2">
    <source>
        <dbReference type="ARBA" id="ARBA00037999"/>
    </source>
</evidence>
<dbReference type="PANTHER" id="PTHR30244:SF9">
    <property type="entry name" value="PROTEIN RV3402C"/>
    <property type="match status" value="1"/>
</dbReference>
<sequence>MSILVTRSSIASLDEYIEEIKPIFESKWLTNMGPIYKKLQHQLIDYLEVPYLSLFVNGHMALEMAIQAMEFPKGSEIITTPYTFVSTTHAITRNELVPVFCDINREDYTMDPSKIESLITEKTVAILPVHVYGNLCDVEAIQKIADKHNLKVIYDAAHAFGTKFKGITAGNFGDMSMFSFHATKVFNTIEGGAISFKDDNYRVRLHELKNFGIHSEDQINNIGGNAKLDEFRAAMGICNLRHLEDNIQLRKKVADRYDTYLMKAPGIKLMQLREGVTKNYAYYPVYVDSEKFGMNRDDLYNELKKNDIYARRYFYPATNDLDCYTRVYGKSKTPVAHDVSKNILTLPMYADLSLEDVDRICQIILNVAKV</sequence>
<comment type="caution">
    <text evidence="6">The sequence shown here is derived from an EMBL/GenBank/DDBJ whole genome shotgun (WGS) entry which is preliminary data.</text>
</comment>
<dbReference type="Gene3D" id="3.40.640.10">
    <property type="entry name" value="Type I PLP-dependent aspartate aminotransferase-like (Major domain)"/>
    <property type="match status" value="1"/>
</dbReference>
<name>A0A6N7S495_9FIRM</name>
<keyword evidence="1 4" id="KW-0663">Pyridoxal phosphate</keyword>
<reference evidence="8 9" key="1">
    <citation type="journal article" date="2019" name="Nat. Med.">
        <title>A library of human gut bacterial isolates paired with longitudinal multiomics data enables mechanistic microbiome research.</title>
        <authorList>
            <person name="Poyet M."/>
            <person name="Groussin M."/>
            <person name="Gibbons S.M."/>
            <person name="Avila-Pacheco J."/>
            <person name="Jiang X."/>
            <person name="Kearney S.M."/>
            <person name="Perrotta A.R."/>
            <person name="Berdy B."/>
            <person name="Zhao S."/>
            <person name="Lieberman T.D."/>
            <person name="Swanson P.K."/>
            <person name="Smith M."/>
            <person name="Roesemann S."/>
            <person name="Alexander J.E."/>
            <person name="Rich S.A."/>
            <person name="Livny J."/>
            <person name="Vlamakis H."/>
            <person name="Clish C."/>
            <person name="Bullock K."/>
            <person name="Deik A."/>
            <person name="Scott J."/>
            <person name="Pierce K.A."/>
            <person name="Xavier R.J."/>
            <person name="Alm E.J."/>
        </authorList>
    </citation>
    <scope>NUCLEOTIDE SEQUENCE [LARGE SCALE GENOMIC DNA]</scope>
    <source>
        <strain evidence="6 8">BIOML-A4</strain>
        <strain evidence="7 9">BIOML-A5</strain>
    </source>
</reference>
<dbReference type="Proteomes" id="UP000480929">
    <property type="component" value="Unassembled WGS sequence"/>
</dbReference>
<dbReference type="EMBL" id="WKPJ01000003">
    <property type="protein sequence ID" value="MSA88455.1"/>
    <property type="molecule type" value="Genomic_DNA"/>
</dbReference>
<organism evidence="6 8">
    <name type="scientific">Holdemania massiliensis</name>
    <dbReference type="NCBI Taxonomy" id="1468449"/>
    <lineage>
        <taxon>Bacteria</taxon>
        <taxon>Bacillati</taxon>
        <taxon>Bacillota</taxon>
        <taxon>Erysipelotrichia</taxon>
        <taxon>Erysipelotrichales</taxon>
        <taxon>Erysipelotrichaceae</taxon>
        <taxon>Holdemania</taxon>
    </lineage>
</organism>
<accession>A0A6N7S495</accession>
<dbReference type="InterPro" id="IPR000653">
    <property type="entry name" value="DegT/StrS_aminotransferase"/>
</dbReference>
<gene>
    <name evidence="7" type="ORF">GKD88_05495</name>
    <name evidence="6" type="ORF">GKE08_03865</name>
</gene>
<keyword evidence="6" id="KW-0032">Aminotransferase</keyword>
<dbReference type="Pfam" id="PF01041">
    <property type="entry name" value="DegT_DnrJ_EryC1"/>
    <property type="match status" value="1"/>
</dbReference>